<feature type="compositionally biased region" description="Basic and acidic residues" evidence="1">
    <location>
        <begin position="118"/>
        <end position="130"/>
    </location>
</feature>
<reference evidence="2 3" key="1">
    <citation type="submission" date="2024-01" db="EMBL/GenBank/DDBJ databases">
        <title>The complete chloroplast genome sequence of Lithospermum erythrorhizon: insights into the phylogenetic relationship among Boraginaceae species and the maternal lineages of purple gromwells.</title>
        <authorList>
            <person name="Okada T."/>
            <person name="Watanabe K."/>
        </authorList>
    </citation>
    <scope>NUCLEOTIDE SEQUENCE [LARGE SCALE GENOMIC DNA]</scope>
</reference>
<dbReference type="AlphaFoldDB" id="A0AAV3NU47"/>
<gene>
    <name evidence="2" type="ORF">LIER_02453</name>
</gene>
<sequence length="148" mass="16239">MRPSVDDAVEDTIAKGMYADILSIIDIEPVTTKATDEGVIRSVTDAETAGSIERPTVSQGIDDTLDVDIQEVIPEEGSQKKKSKKRKHKKMVDASETSEPKNKLSKEEKAAKRARKVERKDNRAVEKAAEAEAAEDDVSEEAEESVPE</sequence>
<dbReference type="EMBL" id="BAABME010000265">
    <property type="protein sequence ID" value="GAA0141273.1"/>
    <property type="molecule type" value="Genomic_DNA"/>
</dbReference>
<keyword evidence="3" id="KW-1185">Reference proteome</keyword>
<evidence type="ECO:0000313" key="3">
    <source>
        <dbReference type="Proteomes" id="UP001454036"/>
    </source>
</evidence>
<feature type="compositionally biased region" description="Basic residues" evidence="1">
    <location>
        <begin position="80"/>
        <end position="90"/>
    </location>
</feature>
<protein>
    <submittedName>
        <fullName evidence="2">Uncharacterized protein</fullName>
    </submittedName>
</protein>
<proteinExistence type="predicted"/>
<comment type="caution">
    <text evidence="2">The sequence shown here is derived from an EMBL/GenBank/DDBJ whole genome shotgun (WGS) entry which is preliminary data.</text>
</comment>
<organism evidence="2 3">
    <name type="scientific">Lithospermum erythrorhizon</name>
    <name type="common">Purple gromwell</name>
    <name type="synonym">Lithospermum officinale var. erythrorhizon</name>
    <dbReference type="NCBI Taxonomy" id="34254"/>
    <lineage>
        <taxon>Eukaryota</taxon>
        <taxon>Viridiplantae</taxon>
        <taxon>Streptophyta</taxon>
        <taxon>Embryophyta</taxon>
        <taxon>Tracheophyta</taxon>
        <taxon>Spermatophyta</taxon>
        <taxon>Magnoliopsida</taxon>
        <taxon>eudicotyledons</taxon>
        <taxon>Gunneridae</taxon>
        <taxon>Pentapetalae</taxon>
        <taxon>asterids</taxon>
        <taxon>lamiids</taxon>
        <taxon>Boraginales</taxon>
        <taxon>Boraginaceae</taxon>
        <taxon>Boraginoideae</taxon>
        <taxon>Lithospermeae</taxon>
        <taxon>Lithospermum</taxon>
    </lineage>
</organism>
<dbReference type="Proteomes" id="UP001454036">
    <property type="component" value="Unassembled WGS sequence"/>
</dbReference>
<feature type="compositionally biased region" description="Basic and acidic residues" evidence="1">
    <location>
        <begin position="98"/>
        <end position="111"/>
    </location>
</feature>
<evidence type="ECO:0000256" key="1">
    <source>
        <dbReference type="SAM" id="MobiDB-lite"/>
    </source>
</evidence>
<name>A0AAV3NU47_LITER</name>
<accession>A0AAV3NU47</accession>
<feature type="compositionally biased region" description="Acidic residues" evidence="1">
    <location>
        <begin position="132"/>
        <end position="148"/>
    </location>
</feature>
<feature type="region of interest" description="Disordered" evidence="1">
    <location>
        <begin position="70"/>
        <end position="148"/>
    </location>
</feature>
<evidence type="ECO:0000313" key="2">
    <source>
        <dbReference type="EMBL" id="GAA0141273.1"/>
    </source>
</evidence>